<feature type="transmembrane region" description="Helical" evidence="3">
    <location>
        <begin position="6"/>
        <end position="21"/>
    </location>
</feature>
<evidence type="ECO:0000313" key="5">
    <source>
        <dbReference type="Proteomes" id="UP000216052"/>
    </source>
</evidence>
<proteinExistence type="predicted"/>
<keyword evidence="3" id="KW-0812">Transmembrane</keyword>
<sequence>MLTGVIVSLLALALIVFLIIYKKEMIVKMFTLNMSSSANEFTQQLEQTADVIIKRLEDEAGQLEFLLEEAESKIGMLSQQVEHANKIIKHLTELENQRIEQQYDSHSDTAVIDNISVKNVSDDVYPDPTQTDNELSTHSDNNDNKFSSQEPINMEKHQLILAMADQGYNVTEIAKAVGMGKGEVMLLLQLNKK</sequence>
<reference evidence="4" key="1">
    <citation type="submission" date="2024-05" db="EMBL/GenBank/DDBJ databases">
        <title>Isolation and characterization of Sporomusa carbonis sp. nov., a carboxydotrophic hydrogenogen in the genus of Sporomusa isolated from a charcoal burning pile.</title>
        <authorList>
            <person name="Boeer T."/>
            <person name="Rosenbaum F."/>
            <person name="Eysell L."/>
            <person name="Mueller V."/>
            <person name="Daniel R."/>
            <person name="Poehlein A."/>
        </authorList>
    </citation>
    <scope>NUCLEOTIDE SEQUENCE [LARGE SCALE GENOMIC DNA]</scope>
    <source>
        <strain evidence="4">DSM 3132</strain>
    </source>
</reference>
<dbReference type="InterPro" id="IPR046118">
    <property type="entry name" value="DUF6115"/>
</dbReference>
<dbReference type="RefSeq" id="WP_093791706.1">
    <property type="nucleotide sequence ID" value="NZ_CP155571.1"/>
</dbReference>
<accession>A0ABZ3J3W9</accession>
<dbReference type="EMBL" id="CP155571">
    <property type="protein sequence ID" value="XFO72596.1"/>
    <property type="molecule type" value="Genomic_DNA"/>
</dbReference>
<dbReference type="Proteomes" id="UP000216052">
    <property type="component" value="Chromosome"/>
</dbReference>
<feature type="region of interest" description="Disordered" evidence="2">
    <location>
        <begin position="121"/>
        <end position="148"/>
    </location>
</feature>
<evidence type="ECO:0000256" key="3">
    <source>
        <dbReference type="SAM" id="Phobius"/>
    </source>
</evidence>
<protein>
    <submittedName>
        <fullName evidence="4">Uncharacterized protein</fullName>
    </submittedName>
</protein>
<gene>
    <name evidence="4" type="ORF">SPACI_026490</name>
</gene>
<evidence type="ECO:0000256" key="1">
    <source>
        <dbReference type="SAM" id="Coils"/>
    </source>
</evidence>
<keyword evidence="1" id="KW-0175">Coiled coil</keyword>
<keyword evidence="3" id="KW-1133">Transmembrane helix</keyword>
<feature type="coiled-coil region" evidence="1">
    <location>
        <begin position="53"/>
        <end position="87"/>
    </location>
</feature>
<keyword evidence="5" id="KW-1185">Reference proteome</keyword>
<dbReference type="Pfam" id="PF19610">
    <property type="entry name" value="DUF6115"/>
    <property type="match status" value="1"/>
</dbReference>
<keyword evidence="3" id="KW-0472">Membrane</keyword>
<evidence type="ECO:0000256" key="2">
    <source>
        <dbReference type="SAM" id="MobiDB-lite"/>
    </source>
</evidence>
<organism evidence="4 5">
    <name type="scientific">Sporomusa acidovorans (strain ATCC 49682 / DSM 3132 / Mol)</name>
    <dbReference type="NCBI Taxonomy" id="1123286"/>
    <lineage>
        <taxon>Bacteria</taxon>
        <taxon>Bacillati</taxon>
        <taxon>Bacillota</taxon>
        <taxon>Negativicutes</taxon>
        <taxon>Selenomonadales</taxon>
        <taxon>Sporomusaceae</taxon>
        <taxon>Sporomusa</taxon>
    </lineage>
</organism>
<evidence type="ECO:0000313" key="4">
    <source>
        <dbReference type="EMBL" id="XFO72596.1"/>
    </source>
</evidence>
<name>A0ABZ3J3W9_SPOA4</name>